<protein>
    <submittedName>
        <fullName evidence="2">Uncharacterized protein</fullName>
    </submittedName>
</protein>
<accession>G3HSJ8</accession>
<proteinExistence type="predicted"/>
<feature type="region of interest" description="Disordered" evidence="1">
    <location>
        <begin position="34"/>
        <end position="54"/>
    </location>
</feature>
<dbReference type="Proteomes" id="UP000001075">
    <property type="component" value="Unassembled WGS sequence"/>
</dbReference>
<dbReference type="AlphaFoldDB" id="G3HSJ8"/>
<name>G3HSJ8_CRIGR</name>
<organism evidence="2 3">
    <name type="scientific">Cricetulus griseus</name>
    <name type="common">Chinese hamster</name>
    <name type="synonym">Cricetulus barabensis griseus</name>
    <dbReference type="NCBI Taxonomy" id="10029"/>
    <lineage>
        <taxon>Eukaryota</taxon>
        <taxon>Metazoa</taxon>
        <taxon>Chordata</taxon>
        <taxon>Craniata</taxon>
        <taxon>Vertebrata</taxon>
        <taxon>Euteleostomi</taxon>
        <taxon>Mammalia</taxon>
        <taxon>Eutheria</taxon>
        <taxon>Euarchontoglires</taxon>
        <taxon>Glires</taxon>
        <taxon>Rodentia</taxon>
        <taxon>Myomorpha</taxon>
        <taxon>Muroidea</taxon>
        <taxon>Cricetidae</taxon>
        <taxon>Cricetinae</taxon>
        <taxon>Cricetulus</taxon>
    </lineage>
</organism>
<evidence type="ECO:0000256" key="1">
    <source>
        <dbReference type="SAM" id="MobiDB-lite"/>
    </source>
</evidence>
<evidence type="ECO:0000313" key="3">
    <source>
        <dbReference type="Proteomes" id="UP000001075"/>
    </source>
</evidence>
<gene>
    <name evidence="2" type="ORF">I79_013831</name>
</gene>
<evidence type="ECO:0000313" key="2">
    <source>
        <dbReference type="EMBL" id="EGW03119.1"/>
    </source>
</evidence>
<reference evidence="3" key="1">
    <citation type="journal article" date="2011" name="Nat. Biotechnol.">
        <title>The genomic sequence of the Chinese hamster ovary (CHO)-K1 cell line.</title>
        <authorList>
            <person name="Xu X."/>
            <person name="Nagarajan H."/>
            <person name="Lewis N.E."/>
            <person name="Pan S."/>
            <person name="Cai Z."/>
            <person name="Liu X."/>
            <person name="Chen W."/>
            <person name="Xie M."/>
            <person name="Wang W."/>
            <person name="Hammond S."/>
            <person name="Andersen M.R."/>
            <person name="Neff N."/>
            <person name="Passarelli B."/>
            <person name="Koh W."/>
            <person name="Fan H.C."/>
            <person name="Wang J."/>
            <person name="Gui Y."/>
            <person name="Lee K.H."/>
            <person name="Betenbaugh M.J."/>
            <person name="Quake S.R."/>
            <person name="Famili I."/>
            <person name="Palsson B.O."/>
            <person name="Wang J."/>
        </authorList>
    </citation>
    <scope>NUCLEOTIDE SEQUENCE [LARGE SCALE GENOMIC DNA]</scope>
    <source>
        <strain evidence="3">CHO K1 cell line</strain>
    </source>
</reference>
<feature type="region of interest" description="Disordered" evidence="1">
    <location>
        <begin position="1"/>
        <end position="20"/>
    </location>
</feature>
<feature type="compositionally biased region" description="Basic and acidic residues" evidence="1">
    <location>
        <begin position="1"/>
        <end position="13"/>
    </location>
</feature>
<dbReference type="InParanoid" id="G3HSJ8"/>
<dbReference type="EMBL" id="JH000665">
    <property type="protein sequence ID" value="EGW03119.1"/>
    <property type="molecule type" value="Genomic_DNA"/>
</dbReference>
<sequence>MGEELMRGHRKEVLCPPQGDRPCALPSAHVDPVEVHTPVGPGPRGDEAVTMLAG</sequence>